<accession>C4J2Y5</accession>
<protein>
    <submittedName>
        <fullName evidence="1">Uncharacterized protein</fullName>
    </submittedName>
</protein>
<dbReference type="EMBL" id="BT085182">
    <property type="protein sequence ID" value="ACR35535.1"/>
    <property type="molecule type" value="mRNA"/>
</dbReference>
<reference evidence="1" key="1">
    <citation type="journal article" date="2009" name="PLoS Genet.">
        <title>Sequencing, mapping, and analysis of 27,455 maize full-length cDNAs.</title>
        <authorList>
            <person name="Soderlund C."/>
            <person name="Descour A."/>
            <person name="Kudrna D."/>
            <person name="Bomhoff M."/>
            <person name="Boyd L."/>
            <person name="Currie J."/>
            <person name="Angelova A."/>
            <person name="Collura K."/>
            <person name="Wissotski M."/>
            <person name="Ashley E."/>
            <person name="Morrow D."/>
            <person name="Fernandes J."/>
            <person name="Walbot V."/>
            <person name="Yu Y."/>
        </authorList>
    </citation>
    <scope>NUCLEOTIDE SEQUENCE</scope>
    <source>
        <strain evidence="1">B73</strain>
    </source>
</reference>
<name>C4J2Y5_MAIZE</name>
<evidence type="ECO:0000313" key="1">
    <source>
        <dbReference type="EMBL" id="ACR35535.1"/>
    </source>
</evidence>
<organism evidence="1">
    <name type="scientific">Zea mays</name>
    <name type="common">Maize</name>
    <dbReference type="NCBI Taxonomy" id="4577"/>
    <lineage>
        <taxon>Eukaryota</taxon>
        <taxon>Viridiplantae</taxon>
        <taxon>Streptophyta</taxon>
        <taxon>Embryophyta</taxon>
        <taxon>Tracheophyta</taxon>
        <taxon>Spermatophyta</taxon>
        <taxon>Magnoliopsida</taxon>
        <taxon>Liliopsida</taxon>
        <taxon>Poales</taxon>
        <taxon>Poaceae</taxon>
        <taxon>PACMAD clade</taxon>
        <taxon>Panicoideae</taxon>
        <taxon>Andropogonodae</taxon>
        <taxon>Andropogoneae</taxon>
        <taxon>Tripsacinae</taxon>
        <taxon>Zea</taxon>
    </lineage>
</organism>
<proteinExistence type="evidence at transcript level"/>
<sequence>MTRRFPVWRGCPALKIVTLIRKGTKPFCLLQKRQVYYAALI</sequence>
<dbReference type="AlphaFoldDB" id="C4J2Y5"/>